<feature type="compositionally biased region" description="Polar residues" evidence="1">
    <location>
        <begin position="82"/>
        <end position="104"/>
    </location>
</feature>
<name>A0A1A6H1S0_NEOLE</name>
<feature type="region of interest" description="Disordered" evidence="1">
    <location>
        <begin position="1"/>
        <end position="201"/>
    </location>
</feature>
<gene>
    <name evidence="2" type="ORF">A6R68_13657</name>
</gene>
<dbReference type="STRING" id="56216.A0A1A6H1S0"/>
<keyword evidence="3" id="KW-1185">Reference proteome</keyword>
<sequence length="259" mass="28760">MASGDSTHAAEGFLSWGGDEEAAQELETEESSEGEEEEAESEEEPDARLSDEDEEGKTKQECIISDPSFSMVTVQREDSGITWETNSSGSSTPWASEESQTSGICSLEGSALNSPPGNVSFIVDEVKKTRKRTHKSKRGSPSLRRKGSKKRNSLESQDILANKEDGPLISESPVLNTEKEKSSIGTYDKTRRKKTTSNTPPITGAIYKEHKPLVLRPVYIGTVQYKIKMFNSVKEELIPLQFYGTLPKGYWFQHSFPKK</sequence>
<evidence type="ECO:0000313" key="3">
    <source>
        <dbReference type="Proteomes" id="UP000092124"/>
    </source>
</evidence>
<accession>A0A1A6H1S0</accession>
<reference evidence="2 3" key="1">
    <citation type="submission" date="2016-06" db="EMBL/GenBank/DDBJ databases">
        <title>The Draft Genome Sequence and Annotation of the Desert Woodrat Neotoma lepida.</title>
        <authorList>
            <person name="Campbell M."/>
            <person name="Oakeson K.F."/>
            <person name="Yandell M."/>
            <person name="Halpert J.R."/>
            <person name="Dearing D."/>
        </authorList>
    </citation>
    <scope>NUCLEOTIDE SEQUENCE [LARGE SCALE GENOMIC DNA]</scope>
    <source>
        <strain evidence="2">417</strain>
        <tissue evidence="2">Liver</tissue>
    </source>
</reference>
<dbReference type="Proteomes" id="UP000092124">
    <property type="component" value="Unassembled WGS sequence"/>
</dbReference>
<comment type="caution">
    <text evidence="2">The sequence shown here is derived from an EMBL/GenBank/DDBJ whole genome shotgun (WGS) entry which is preliminary data.</text>
</comment>
<evidence type="ECO:0000256" key="1">
    <source>
        <dbReference type="SAM" id="MobiDB-lite"/>
    </source>
</evidence>
<protein>
    <submittedName>
        <fullName evidence="2">Uncharacterized protein</fullName>
    </submittedName>
</protein>
<feature type="compositionally biased region" description="Basic and acidic residues" evidence="1">
    <location>
        <begin position="46"/>
        <end position="60"/>
    </location>
</feature>
<dbReference type="AlphaFoldDB" id="A0A1A6H1S0"/>
<feature type="compositionally biased region" description="Basic residues" evidence="1">
    <location>
        <begin position="128"/>
        <end position="151"/>
    </location>
</feature>
<proteinExistence type="predicted"/>
<dbReference type="OrthoDB" id="9949315at2759"/>
<organism evidence="2 3">
    <name type="scientific">Neotoma lepida</name>
    <name type="common">Desert woodrat</name>
    <dbReference type="NCBI Taxonomy" id="56216"/>
    <lineage>
        <taxon>Eukaryota</taxon>
        <taxon>Metazoa</taxon>
        <taxon>Chordata</taxon>
        <taxon>Craniata</taxon>
        <taxon>Vertebrata</taxon>
        <taxon>Euteleostomi</taxon>
        <taxon>Mammalia</taxon>
        <taxon>Eutheria</taxon>
        <taxon>Euarchontoglires</taxon>
        <taxon>Glires</taxon>
        <taxon>Rodentia</taxon>
        <taxon>Myomorpha</taxon>
        <taxon>Muroidea</taxon>
        <taxon>Cricetidae</taxon>
        <taxon>Neotominae</taxon>
        <taxon>Neotoma</taxon>
    </lineage>
</organism>
<feature type="compositionally biased region" description="Acidic residues" evidence="1">
    <location>
        <begin position="18"/>
        <end position="45"/>
    </location>
</feature>
<evidence type="ECO:0000313" key="2">
    <source>
        <dbReference type="EMBL" id="OBS71765.1"/>
    </source>
</evidence>
<dbReference type="EMBL" id="LZPO01055549">
    <property type="protein sequence ID" value="OBS71765.1"/>
    <property type="molecule type" value="Genomic_DNA"/>
</dbReference>